<proteinExistence type="predicted"/>
<dbReference type="RefSeq" id="WP_189446376.1">
    <property type="nucleotide sequence ID" value="NZ_BMXY01000001.1"/>
</dbReference>
<feature type="region of interest" description="Disordered" evidence="1">
    <location>
        <begin position="199"/>
        <end position="222"/>
    </location>
</feature>
<dbReference type="Pfam" id="PF13103">
    <property type="entry name" value="TonB_2"/>
    <property type="match status" value="1"/>
</dbReference>
<dbReference type="EMBL" id="BMXY01000001">
    <property type="protein sequence ID" value="GGZ51708.1"/>
    <property type="molecule type" value="Genomic_DNA"/>
</dbReference>
<evidence type="ECO:0008006" key="4">
    <source>
        <dbReference type="Google" id="ProtNLM"/>
    </source>
</evidence>
<evidence type="ECO:0000313" key="3">
    <source>
        <dbReference type="Proteomes" id="UP000643403"/>
    </source>
</evidence>
<feature type="compositionally biased region" description="Low complexity" evidence="1">
    <location>
        <begin position="98"/>
        <end position="108"/>
    </location>
</feature>
<evidence type="ECO:0000256" key="1">
    <source>
        <dbReference type="SAM" id="MobiDB-lite"/>
    </source>
</evidence>
<feature type="compositionally biased region" description="Acidic residues" evidence="1">
    <location>
        <begin position="68"/>
        <end position="86"/>
    </location>
</feature>
<sequence>MRTRPTDDASAIALAVALHLGLAALLWLAMRPSDAVQASAGGIAADVVAVGDLSAAMQRTLRDRPEPVEEPVEEPLPEPLPDEPEPQPEVVPPPAQPEPQVQLPQPEAVEQEEVVDTPTPVKATETKVQEAKNRQRQAELDRIAQAKAQADAKAKADAAREVEQRRIAAEREKQLNEIRQRRAAASRAAIAAEQRLAQLTAPRSGGSPTPGPGAASAGAGDDDGLRARYAAALQEAIRSKWTRPDNVQSGSLCRLVIRQLPGGEVMDVQVSSPCSYDDLGQRSIEAAVRKAQPLPYTGFEKVFERTLILNFRAP</sequence>
<keyword evidence="3" id="KW-1185">Reference proteome</keyword>
<organism evidence="2 3">
    <name type="scientific">Cognatilysobacter xinjiangensis</name>
    <dbReference type="NCBI Taxonomy" id="546892"/>
    <lineage>
        <taxon>Bacteria</taxon>
        <taxon>Pseudomonadati</taxon>
        <taxon>Pseudomonadota</taxon>
        <taxon>Gammaproteobacteria</taxon>
        <taxon>Lysobacterales</taxon>
        <taxon>Lysobacteraceae</taxon>
        <taxon>Cognatilysobacter</taxon>
    </lineage>
</organism>
<dbReference type="Gene3D" id="3.30.1150.10">
    <property type="match status" value="1"/>
</dbReference>
<feature type="compositionally biased region" description="Basic and acidic residues" evidence="1">
    <location>
        <begin position="124"/>
        <end position="161"/>
    </location>
</feature>
<comment type="caution">
    <text evidence="2">The sequence shown here is derived from an EMBL/GenBank/DDBJ whole genome shotgun (WGS) entry which is preliminary data.</text>
</comment>
<name>A0ABQ3BR52_9GAMM</name>
<protein>
    <recommendedName>
        <fullName evidence="4">Cell division and transport-associated protein TolA</fullName>
    </recommendedName>
</protein>
<dbReference type="Proteomes" id="UP000643403">
    <property type="component" value="Unassembled WGS sequence"/>
</dbReference>
<dbReference type="SUPFAM" id="SSF74653">
    <property type="entry name" value="TolA/TonB C-terminal domain"/>
    <property type="match status" value="1"/>
</dbReference>
<dbReference type="InterPro" id="IPR014161">
    <property type="entry name" value="Tol-Pal_TolA"/>
</dbReference>
<feature type="region of interest" description="Disordered" evidence="1">
    <location>
        <begin position="60"/>
        <end position="161"/>
    </location>
</feature>
<evidence type="ECO:0000313" key="2">
    <source>
        <dbReference type="EMBL" id="GGZ51708.1"/>
    </source>
</evidence>
<dbReference type="NCBIfam" id="TIGR02794">
    <property type="entry name" value="tolA_full"/>
    <property type="match status" value="1"/>
</dbReference>
<gene>
    <name evidence="2" type="ORF">GCM10008101_00900</name>
</gene>
<feature type="compositionally biased region" description="Pro residues" evidence="1">
    <location>
        <begin position="87"/>
        <end position="97"/>
    </location>
</feature>
<reference evidence="3" key="1">
    <citation type="journal article" date="2019" name="Int. J. Syst. Evol. Microbiol.">
        <title>The Global Catalogue of Microorganisms (GCM) 10K type strain sequencing project: providing services to taxonomists for standard genome sequencing and annotation.</title>
        <authorList>
            <consortium name="The Broad Institute Genomics Platform"/>
            <consortium name="The Broad Institute Genome Sequencing Center for Infectious Disease"/>
            <person name="Wu L."/>
            <person name="Ma J."/>
        </authorList>
    </citation>
    <scope>NUCLEOTIDE SEQUENCE [LARGE SCALE GENOMIC DNA]</scope>
    <source>
        <strain evidence="3">KCTC 22558</strain>
    </source>
</reference>
<accession>A0ABQ3BR52</accession>
<feature type="compositionally biased region" description="Low complexity" evidence="1">
    <location>
        <begin position="199"/>
        <end position="219"/>
    </location>
</feature>